<proteinExistence type="inferred from homology"/>
<gene>
    <name evidence="7" type="ORF">LVIROSA_LOCUS12958</name>
</gene>
<name>A0AAU9MFJ1_9ASTR</name>
<dbReference type="InterPro" id="IPR000994">
    <property type="entry name" value="Pept_M24"/>
</dbReference>
<sequence>MNEHPNLPFIFFLRRCERRFRLVGLLQPPDPSPPRLGVVVRFRIYLSVYSTPQSRFSDSITAISHSHRRFIPLPKVDFRTPSPPSSHLRHRLQGRYEGVDLPVVEINNSLMLHVVVGAGPFPSLLSPMIFSSRFRAKAIALSPEMHWISNIVVGLYFLSVMTKFGIRKVTEAATDIPSQRRYAKIHRQIDRVNPTDTDFQNCSFRCILKHPTNMATPFNTTYQGIEKDKQDGDIINIDVTVYLDGYHADTSKTFLCRNVDEATKRLLEVTEQCLERVAFRYYNRFRHMGNNRYCSMPNLQLRIRTYGI</sequence>
<keyword evidence="2" id="KW-0812">Transmembrane</keyword>
<keyword evidence="3" id="KW-1133">Transmembrane helix</keyword>
<dbReference type="GO" id="GO:0009507">
    <property type="term" value="C:chloroplast"/>
    <property type="evidence" value="ECO:0007669"/>
    <property type="project" value="TreeGrafter"/>
</dbReference>
<evidence type="ECO:0000313" key="7">
    <source>
        <dbReference type="EMBL" id="CAH1425841.1"/>
    </source>
</evidence>
<evidence type="ECO:0000256" key="5">
    <source>
        <dbReference type="ARBA" id="ARBA00044504"/>
    </source>
</evidence>
<feature type="domain" description="Peptidase M24" evidence="6">
    <location>
        <begin position="184"/>
        <end position="277"/>
    </location>
</feature>
<evidence type="ECO:0000313" key="8">
    <source>
        <dbReference type="Proteomes" id="UP001157418"/>
    </source>
</evidence>
<reference evidence="7 8" key="1">
    <citation type="submission" date="2022-01" db="EMBL/GenBank/DDBJ databases">
        <authorList>
            <person name="Xiong W."/>
            <person name="Schranz E."/>
        </authorList>
    </citation>
    <scope>NUCLEOTIDE SEQUENCE [LARGE SCALE GENOMIC DNA]</scope>
</reference>
<evidence type="ECO:0000256" key="3">
    <source>
        <dbReference type="ARBA" id="ARBA00022989"/>
    </source>
</evidence>
<comment type="caution">
    <text evidence="7">The sequence shown here is derived from an EMBL/GenBank/DDBJ whole genome shotgun (WGS) entry which is preliminary data.</text>
</comment>
<dbReference type="AlphaFoldDB" id="A0AAU9MFJ1"/>
<dbReference type="PANTHER" id="PTHR43330:SF1">
    <property type="entry name" value="METHIONINE AMINOPEPTIDASE 1B, CHLOROPLASTIC"/>
    <property type="match status" value="1"/>
</dbReference>
<dbReference type="EMBL" id="CAKMRJ010002223">
    <property type="protein sequence ID" value="CAH1425841.1"/>
    <property type="molecule type" value="Genomic_DNA"/>
</dbReference>
<dbReference type="SUPFAM" id="SSF55920">
    <property type="entry name" value="Creatinase/aminopeptidase"/>
    <property type="match status" value="1"/>
</dbReference>
<organism evidence="7 8">
    <name type="scientific">Lactuca virosa</name>
    <dbReference type="NCBI Taxonomy" id="75947"/>
    <lineage>
        <taxon>Eukaryota</taxon>
        <taxon>Viridiplantae</taxon>
        <taxon>Streptophyta</taxon>
        <taxon>Embryophyta</taxon>
        <taxon>Tracheophyta</taxon>
        <taxon>Spermatophyta</taxon>
        <taxon>Magnoliopsida</taxon>
        <taxon>eudicotyledons</taxon>
        <taxon>Gunneridae</taxon>
        <taxon>Pentapetalae</taxon>
        <taxon>asterids</taxon>
        <taxon>campanulids</taxon>
        <taxon>Asterales</taxon>
        <taxon>Asteraceae</taxon>
        <taxon>Cichorioideae</taxon>
        <taxon>Cichorieae</taxon>
        <taxon>Lactucinae</taxon>
        <taxon>Lactuca</taxon>
    </lineage>
</organism>
<comment type="similarity">
    <text evidence="5">Belongs to the major facilitator superfamily. Phosphate:H(+) symporter (TC 2.A.1.9) family.</text>
</comment>
<protein>
    <recommendedName>
        <fullName evidence="6">Peptidase M24 domain-containing protein</fullName>
    </recommendedName>
</protein>
<dbReference type="Pfam" id="PF00083">
    <property type="entry name" value="Sugar_tr"/>
    <property type="match status" value="1"/>
</dbReference>
<dbReference type="InterPro" id="IPR036005">
    <property type="entry name" value="Creatinase/aminopeptidase-like"/>
</dbReference>
<evidence type="ECO:0000259" key="6">
    <source>
        <dbReference type="Pfam" id="PF00557"/>
    </source>
</evidence>
<dbReference type="Gene3D" id="3.90.230.10">
    <property type="entry name" value="Creatinase/methionine aminopeptidase superfamily"/>
    <property type="match status" value="1"/>
</dbReference>
<keyword evidence="8" id="KW-1185">Reference proteome</keyword>
<evidence type="ECO:0000256" key="2">
    <source>
        <dbReference type="ARBA" id="ARBA00022692"/>
    </source>
</evidence>
<dbReference type="Proteomes" id="UP001157418">
    <property type="component" value="Unassembled WGS sequence"/>
</dbReference>
<dbReference type="GO" id="GO:0016020">
    <property type="term" value="C:membrane"/>
    <property type="evidence" value="ECO:0007669"/>
    <property type="project" value="UniProtKB-SubCell"/>
</dbReference>
<evidence type="ECO:0000256" key="1">
    <source>
        <dbReference type="ARBA" id="ARBA00004370"/>
    </source>
</evidence>
<accession>A0AAU9MFJ1</accession>
<dbReference type="InterPro" id="IPR005828">
    <property type="entry name" value="MFS_sugar_transport-like"/>
</dbReference>
<dbReference type="PANTHER" id="PTHR43330">
    <property type="entry name" value="METHIONINE AMINOPEPTIDASE"/>
    <property type="match status" value="1"/>
</dbReference>
<dbReference type="InterPro" id="IPR036259">
    <property type="entry name" value="MFS_trans_sf"/>
</dbReference>
<dbReference type="GO" id="GO:0070006">
    <property type="term" value="F:metalloaminopeptidase activity"/>
    <property type="evidence" value="ECO:0007669"/>
    <property type="project" value="TreeGrafter"/>
</dbReference>
<keyword evidence="4" id="KW-0472">Membrane</keyword>
<evidence type="ECO:0000256" key="4">
    <source>
        <dbReference type="ARBA" id="ARBA00023136"/>
    </source>
</evidence>
<dbReference type="Pfam" id="PF00557">
    <property type="entry name" value="Peptidase_M24"/>
    <property type="match status" value="1"/>
</dbReference>
<comment type="subcellular location">
    <subcellularLocation>
        <location evidence="1">Membrane</location>
    </subcellularLocation>
</comment>
<dbReference type="Gene3D" id="1.20.1250.20">
    <property type="entry name" value="MFS general substrate transporter like domains"/>
    <property type="match status" value="1"/>
</dbReference>
<dbReference type="GO" id="GO:0022857">
    <property type="term" value="F:transmembrane transporter activity"/>
    <property type="evidence" value="ECO:0007669"/>
    <property type="project" value="InterPro"/>
</dbReference>